<evidence type="ECO:0000313" key="4">
    <source>
        <dbReference type="Proteomes" id="UP000193944"/>
    </source>
</evidence>
<name>A0A1Y1WRV5_9FUNG</name>
<feature type="domain" description="FCP1 homology" evidence="2">
    <location>
        <begin position="614"/>
        <end position="825"/>
    </location>
</feature>
<feature type="compositionally biased region" description="Low complexity" evidence="1">
    <location>
        <begin position="257"/>
        <end position="283"/>
    </location>
</feature>
<dbReference type="Pfam" id="PF03031">
    <property type="entry name" value="NIF"/>
    <property type="match status" value="1"/>
</dbReference>
<keyword evidence="4" id="KW-1185">Reference proteome</keyword>
<feature type="compositionally biased region" description="Basic and acidic residues" evidence="1">
    <location>
        <begin position="200"/>
        <end position="216"/>
    </location>
</feature>
<feature type="compositionally biased region" description="Acidic residues" evidence="1">
    <location>
        <begin position="1069"/>
        <end position="1081"/>
    </location>
</feature>
<dbReference type="STRING" id="1754192.A0A1Y1WRV5"/>
<feature type="region of interest" description="Disordered" evidence="1">
    <location>
        <begin position="176"/>
        <end position="242"/>
    </location>
</feature>
<proteinExistence type="predicted"/>
<feature type="compositionally biased region" description="Polar residues" evidence="1">
    <location>
        <begin position="184"/>
        <end position="199"/>
    </location>
</feature>
<dbReference type="SMART" id="SM00577">
    <property type="entry name" value="CPDc"/>
    <property type="match status" value="1"/>
</dbReference>
<dbReference type="PANTHER" id="PTHR12210">
    <property type="entry name" value="DULLARD PROTEIN PHOSPHATASE"/>
    <property type="match status" value="1"/>
</dbReference>
<feature type="region of interest" description="Disordered" evidence="1">
    <location>
        <begin position="989"/>
        <end position="1015"/>
    </location>
</feature>
<dbReference type="InterPro" id="IPR050365">
    <property type="entry name" value="TIM50"/>
</dbReference>
<sequence>MNFYDNDFQNFVNYLQSNNVSNMMPNFNNPNLFQFNSAFRNNYMEPSISFYNSLQRRCNILDDKINEISKLIRDFSFNNSNYHNRKRKYDKHYRNDSRNHRRYNDNDRINEDYSYSRSRHHRSHNKDYDSNKYQKYNNRRSYNKYHYNESDSENDYPNRKKIKFLTEGHLLKFDKNKNKHIESSSDLSSPKEISQNGKNNKYDIKNHNKVSFKFDNDSGDSDNESENKERGKKKEFNKKINQMTELSDNIVTSFKRNQNNNNNNNNSNNNNNNIINNNTNSKSYDSKSSSFKQVFFYPNIKTESKKKYLIVFDIYNLFYQRIGLDSVSSLIKISPHFQFKNSYLYLRPYLDTFLKELFNLNNKINEGEGEEDNEEDNEEDSENGFEIALWNTAKPFITKDMTEFVLNNVPVDRQGNKKVNYIEKLNFLWTSDQCQYNPDAKEEEPRFERNIETIINNDDVNVCNGIVYPAVNEFNHWKKENIILVSSMNPNSFYNKSNVLYVPSYDVNNLQLEAKNDTTLLSLLQYLKILLTEQPVDVSSYLYENPLCVMKKDSYGIIKYLKVNSLESWDSENYPNKIRQTEFYVKQSTMEEMNIKYGNGRKKTNVIYKTIPTEPKNKYLIIFDLNGTLLHRLKNNSIINEKKTRMADFSMNGKFVYLRPYLDAFIEALFNIDEKGKEKFESGFAVGTWTSAMVKNSELMLSQILNVEKRSKNNKIFCQDYSNRIFFKWARDFCTPIPDTDHETEKNMDHLWQHKKNTFCRGTVYPAVNEFGHWNEKNTIIIDDSPHKAKQYPYNAIHLPTYEITNKDNDSETVLLSLIKYLKTLYKKGPNNVQKYIKKHPFSKVYFDDTIELDDTLSVQEKFDKLKESTRIRIKSKWIVSGDEIRTYATNHAKYRKSRLQVNLFNMSKIGGKENKNFNVNTMNKNNQFKKRKFFDQEVNKKDNKRKKSNNFNNNNNNNSNNNNNNNNNNNKSVNEKPFDIMKLLNPSNNLLKKNNHNNNNNNDNDDDDDDDVKIKKSTINNKNNKNIKENLTSIKDNDDDTIYEKDNDETENYIMKNNHNDDNNNYNDDNDDDDDDDDYNDDELSDNAIEEFNNKINVTLDDDTMNMLLEMQEFSNVVKSETKNKEEPKLFRRGVFY</sequence>
<feature type="region of interest" description="Disordered" evidence="1">
    <location>
        <begin position="87"/>
        <end position="140"/>
    </location>
</feature>
<evidence type="ECO:0000256" key="1">
    <source>
        <dbReference type="SAM" id="MobiDB-lite"/>
    </source>
</evidence>
<dbReference type="OrthoDB" id="1711508at2759"/>
<evidence type="ECO:0000259" key="2">
    <source>
        <dbReference type="PROSITE" id="PS50969"/>
    </source>
</evidence>
<dbReference type="Proteomes" id="UP000193944">
    <property type="component" value="Unassembled WGS sequence"/>
</dbReference>
<dbReference type="Gene3D" id="3.40.50.1000">
    <property type="entry name" value="HAD superfamily/HAD-like"/>
    <property type="match status" value="2"/>
</dbReference>
<dbReference type="InterPro" id="IPR036412">
    <property type="entry name" value="HAD-like_sf"/>
</dbReference>
<feature type="region of interest" description="Disordered" evidence="1">
    <location>
        <begin position="926"/>
        <end position="975"/>
    </location>
</feature>
<dbReference type="AlphaFoldDB" id="A0A1Y1WRV5"/>
<dbReference type="SUPFAM" id="SSF56784">
    <property type="entry name" value="HAD-like"/>
    <property type="match status" value="1"/>
</dbReference>
<organism evidence="3 4">
    <name type="scientific">Anaeromyces robustus</name>
    <dbReference type="NCBI Taxonomy" id="1754192"/>
    <lineage>
        <taxon>Eukaryota</taxon>
        <taxon>Fungi</taxon>
        <taxon>Fungi incertae sedis</taxon>
        <taxon>Chytridiomycota</taxon>
        <taxon>Chytridiomycota incertae sedis</taxon>
        <taxon>Neocallimastigomycetes</taxon>
        <taxon>Neocallimastigales</taxon>
        <taxon>Neocallimastigaceae</taxon>
        <taxon>Anaeromyces</taxon>
    </lineage>
</organism>
<accession>A0A1Y1WRV5</accession>
<protein>
    <recommendedName>
        <fullName evidence="2">FCP1 homology domain-containing protein</fullName>
    </recommendedName>
</protein>
<comment type="caution">
    <text evidence="3">The sequence shown here is derived from an EMBL/GenBank/DDBJ whole genome shotgun (WGS) entry which is preliminary data.</text>
</comment>
<dbReference type="EMBL" id="MCFG01000324">
    <property type="protein sequence ID" value="ORX75998.1"/>
    <property type="molecule type" value="Genomic_DNA"/>
</dbReference>
<feature type="region of interest" description="Disordered" evidence="1">
    <location>
        <begin position="1048"/>
        <end position="1081"/>
    </location>
</feature>
<feature type="compositionally biased region" description="Low complexity" evidence="1">
    <location>
        <begin position="989"/>
        <end position="1003"/>
    </location>
</feature>
<reference evidence="3 4" key="1">
    <citation type="submission" date="2016-08" db="EMBL/GenBank/DDBJ databases">
        <title>A Parts List for Fungal Cellulosomes Revealed by Comparative Genomics.</title>
        <authorList>
            <consortium name="DOE Joint Genome Institute"/>
            <person name="Haitjema C.H."/>
            <person name="Gilmore S.P."/>
            <person name="Henske J.K."/>
            <person name="Solomon K.V."/>
            <person name="De Groot R."/>
            <person name="Kuo A."/>
            <person name="Mondo S.J."/>
            <person name="Salamov A.A."/>
            <person name="Labutti K."/>
            <person name="Zhao Z."/>
            <person name="Chiniquy J."/>
            <person name="Barry K."/>
            <person name="Brewer H.M."/>
            <person name="Purvine S.O."/>
            <person name="Wright A.T."/>
            <person name="Boxma B."/>
            <person name="Van Alen T."/>
            <person name="Hackstein J.H."/>
            <person name="Baker S.E."/>
            <person name="Grigoriev I.V."/>
            <person name="O'Malley M.A."/>
        </authorList>
    </citation>
    <scope>NUCLEOTIDE SEQUENCE [LARGE SCALE GENOMIC DNA]</scope>
    <source>
        <strain evidence="3 4">S4</strain>
    </source>
</reference>
<feature type="compositionally biased region" description="Basic and acidic residues" evidence="1">
    <location>
        <begin position="225"/>
        <end position="238"/>
    </location>
</feature>
<dbReference type="InterPro" id="IPR004274">
    <property type="entry name" value="FCP1_dom"/>
</dbReference>
<feature type="compositionally biased region" description="Basic and acidic residues" evidence="1">
    <location>
        <begin position="92"/>
        <end position="111"/>
    </location>
</feature>
<feature type="region of interest" description="Disordered" evidence="1">
    <location>
        <begin position="255"/>
        <end position="283"/>
    </location>
</feature>
<dbReference type="InterPro" id="IPR023214">
    <property type="entry name" value="HAD_sf"/>
</dbReference>
<dbReference type="PROSITE" id="PS50969">
    <property type="entry name" value="FCP1"/>
    <property type="match status" value="1"/>
</dbReference>
<reference evidence="3 4" key="2">
    <citation type="submission" date="2016-08" db="EMBL/GenBank/DDBJ databases">
        <title>Pervasive Adenine N6-methylation of Active Genes in Fungi.</title>
        <authorList>
            <consortium name="DOE Joint Genome Institute"/>
            <person name="Mondo S.J."/>
            <person name="Dannebaum R.O."/>
            <person name="Kuo R.C."/>
            <person name="Labutti K."/>
            <person name="Haridas S."/>
            <person name="Kuo A."/>
            <person name="Salamov A."/>
            <person name="Ahrendt S.R."/>
            <person name="Lipzen A."/>
            <person name="Sullivan W."/>
            <person name="Andreopoulos W.B."/>
            <person name="Clum A."/>
            <person name="Lindquist E."/>
            <person name="Daum C."/>
            <person name="Ramamoorthy G.K."/>
            <person name="Gryganskyi A."/>
            <person name="Culley D."/>
            <person name="Magnuson J.K."/>
            <person name="James T.Y."/>
            <person name="O'Malley M.A."/>
            <person name="Stajich J.E."/>
            <person name="Spatafora J.W."/>
            <person name="Visel A."/>
            <person name="Grigoriev I.V."/>
        </authorList>
    </citation>
    <scope>NUCLEOTIDE SEQUENCE [LARGE SCALE GENOMIC DNA]</scope>
    <source>
        <strain evidence="3 4">S4</strain>
    </source>
</reference>
<evidence type="ECO:0000313" key="3">
    <source>
        <dbReference type="EMBL" id="ORX75998.1"/>
    </source>
</evidence>
<feature type="compositionally biased region" description="Low complexity" evidence="1">
    <location>
        <begin position="950"/>
        <end position="973"/>
    </location>
</feature>
<gene>
    <name evidence="3" type="ORF">BCR32DRAFT_296532</name>
</gene>